<evidence type="ECO:0000259" key="2">
    <source>
        <dbReference type="PROSITE" id="PS50234"/>
    </source>
</evidence>
<dbReference type="EMBL" id="PNHG01000002">
    <property type="protein sequence ID" value="PMC65184.1"/>
    <property type="molecule type" value="Genomic_DNA"/>
</dbReference>
<gene>
    <name evidence="3" type="ORF">CJ203_01840</name>
</gene>
<evidence type="ECO:0000256" key="1">
    <source>
        <dbReference type="SAM" id="Phobius"/>
    </source>
</evidence>
<name>A0A2N6T789_9CORY</name>
<dbReference type="InterPro" id="IPR036465">
    <property type="entry name" value="vWFA_dom_sf"/>
</dbReference>
<dbReference type="InterPro" id="IPR002035">
    <property type="entry name" value="VWF_A"/>
</dbReference>
<feature type="domain" description="VWFA" evidence="2">
    <location>
        <begin position="304"/>
        <end position="451"/>
    </location>
</feature>
<comment type="caution">
    <text evidence="3">The sequence shown here is derived from an EMBL/GenBank/DDBJ whole genome shotgun (WGS) entry which is preliminary data.</text>
</comment>
<protein>
    <recommendedName>
        <fullName evidence="2">VWFA domain-containing protein</fullName>
    </recommendedName>
</protein>
<proteinExistence type="predicted"/>
<sequence>MGRHSSGKHHYALSKGATAFVVLIAILGLLAAYMFSNRGKTGDEHSADGADEQSCVAGDLSLPVAASSEKVGRMLIDAYVETHPVVRDYCVRPVYVDQLEDAAVYVAPNTSISHAELDDAGRAAATNEPLTVASFHAGLAGSTEVKPETVDLATVDFPTGDQPEASALVAAKLAPSEGEAVAVLTDNRIASTADAQLNSTRLIATAENAVPEGFKFSRVEGADIVYSAIPLTTSDNVTEDQVRAGQAFADTTGKLFTGDGAAKLPVIGESVWAAALPEGSRIKTGGGGTHKAEAATTAPASAADTLFVLDTSSGMVSYASAAEDGIAQAAEKLADKGHCVGLWNYSSPLTPGVTNGYRQNLAMVVNNGYEIGTVVSRFLNGGSPQTHEVVLAALAYAQEVASTDNPVRIVLITSGTTDASTPITDAIKQAETSNVELSVVHVGGGEQDEELASGAQSATVAADAEALPKAIVDAAAVR</sequence>
<feature type="transmembrane region" description="Helical" evidence="1">
    <location>
        <begin position="12"/>
        <end position="35"/>
    </location>
</feature>
<dbReference type="CDD" id="cd00198">
    <property type="entry name" value="vWFA"/>
    <property type="match status" value="1"/>
</dbReference>
<dbReference type="PROSITE" id="PS50234">
    <property type="entry name" value="VWFA"/>
    <property type="match status" value="1"/>
</dbReference>
<keyword evidence="1" id="KW-1133">Transmembrane helix</keyword>
<keyword evidence="1" id="KW-0472">Membrane</keyword>
<dbReference type="Gene3D" id="3.40.50.410">
    <property type="entry name" value="von Willebrand factor, type A domain"/>
    <property type="match status" value="1"/>
</dbReference>
<evidence type="ECO:0000313" key="3">
    <source>
        <dbReference type="EMBL" id="PMC65184.1"/>
    </source>
</evidence>
<keyword evidence="4" id="KW-1185">Reference proteome</keyword>
<dbReference type="RefSeq" id="WP_102723340.1">
    <property type="nucleotide sequence ID" value="NZ_PNHG01000002.1"/>
</dbReference>
<dbReference type="AlphaFoldDB" id="A0A2N6T789"/>
<accession>A0A2N6T789</accession>
<organism evidence="3 4">
    <name type="scientific">Corynebacterium tuscaniense</name>
    <dbReference type="NCBI Taxonomy" id="302449"/>
    <lineage>
        <taxon>Bacteria</taxon>
        <taxon>Bacillati</taxon>
        <taxon>Actinomycetota</taxon>
        <taxon>Actinomycetes</taxon>
        <taxon>Mycobacteriales</taxon>
        <taxon>Corynebacteriaceae</taxon>
        <taxon>Corynebacterium</taxon>
    </lineage>
</organism>
<reference evidence="3 4" key="1">
    <citation type="submission" date="2017-09" db="EMBL/GenBank/DDBJ databases">
        <title>Bacterial strain isolated from the female urinary microbiota.</title>
        <authorList>
            <person name="Thomas-White K."/>
            <person name="Kumar N."/>
            <person name="Forster S."/>
            <person name="Putonti C."/>
            <person name="Lawley T."/>
            <person name="Wolfe A.J."/>
        </authorList>
    </citation>
    <scope>NUCLEOTIDE SEQUENCE [LARGE SCALE GENOMIC DNA]</scope>
    <source>
        <strain evidence="3 4">UMB0792</strain>
    </source>
</reference>
<dbReference type="SMART" id="SM00327">
    <property type="entry name" value="VWA"/>
    <property type="match status" value="1"/>
</dbReference>
<dbReference type="Proteomes" id="UP000235836">
    <property type="component" value="Unassembled WGS sequence"/>
</dbReference>
<keyword evidence="1" id="KW-0812">Transmembrane</keyword>
<evidence type="ECO:0000313" key="4">
    <source>
        <dbReference type="Proteomes" id="UP000235836"/>
    </source>
</evidence>
<dbReference type="Pfam" id="PF00092">
    <property type="entry name" value="VWA"/>
    <property type="match status" value="1"/>
</dbReference>
<dbReference type="SUPFAM" id="SSF53300">
    <property type="entry name" value="vWA-like"/>
    <property type="match status" value="1"/>
</dbReference>